<protein>
    <submittedName>
        <fullName evidence="2">Uncharacterized protein</fullName>
    </submittedName>
</protein>
<sequence length="163" mass="18385">MFSMKIIYLPSLIIAIILKYSESEFLYYSETSINNIFDEISNLTPSKNSENFNTLSFVDDTIEITVPNGTEFESSDLAIDLSNQSDTNKFSETVTKGNIDHIKVEPLTSHLIEHASPLNDRASEKNMPDEMADNMSKGFFLLKNMQIKRSASSKDANLITEDK</sequence>
<dbReference type="Proteomes" id="UP000827092">
    <property type="component" value="Unassembled WGS sequence"/>
</dbReference>
<accession>A0AAV6V5W3</accession>
<feature type="signal peptide" evidence="1">
    <location>
        <begin position="1"/>
        <end position="23"/>
    </location>
</feature>
<evidence type="ECO:0000313" key="3">
    <source>
        <dbReference type="Proteomes" id="UP000827092"/>
    </source>
</evidence>
<name>A0AAV6V5W3_9ARAC</name>
<gene>
    <name evidence="2" type="ORF">JTE90_019807</name>
</gene>
<dbReference type="EMBL" id="JAFNEN010000150">
    <property type="protein sequence ID" value="KAG8191872.1"/>
    <property type="molecule type" value="Genomic_DNA"/>
</dbReference>
<proteinExistence type="predicted"/>
<keyword evidence="1" id="KW-0732">Signal</keyword>
<keyword evidence="3" id="KW-1185">Reference proteome</keyword>
<dbReference type="AlphaFoldDB" id="A0AAV6V5W3"/>
<evidence type="ECO:0000256" key="1">
    <source>
        <dbReference type="SAM" id="SignalP"/>
    </source>
</evidence>
<reference evidence="2 3" key="1">
    <citation type="journal article" date="2022" name="Nat. Ecol. Evol.">
        <title>A masculinizing supergene underlies an exaggerated male reproductive morph in a spider.</title>
        <authorList>
            <person name="Hendrickx F."/>
            <person name="De Corte Z."/>
            <person name="Sonet G."/>
            <person name="Van Belleghem S.M."/>
            <person name="Kostlbacher S."/>
            <person name="Vangestel C."/>
        </authorList>
    </citation>
    <scope>NUCLEOTIDE SEQUENCE [LARGE SCALE GENOMIC DNA]</scope>
    <source>
        <strain evidence="2">W744_W776</strain>
    </source>
</reference>
<feature type="chain" id="PRO_5043697812" evidence="1">
    <location>
        <begin position="24"/>
        <end position="163"/>
    </location>
</feature>
<comment type="caution">
    <text evidence="2">The sequence shown here is derived from an EMBL/GenBank/DDBJ whole genome shotgun (WGS) entry which is preliminary data.</text>
</comment>
<organism evidence="2 3">
    <name type="scientific">Oedothorax gibbosus</name>
    <dbReference type="NCBI Taxonomy" id="931172"/>
    <lineage>
        <taxon>Eukaryota</taxon>
        <taxon>Metazoa</taxon>
        <taxon>Ecdysozoa</taxon>
        <taxon>Arthropoda</taxon>
        <taxon>Chelicerata</taxon>
        <taxon>Arachnida</taxon>
        <taxon>Araneae</taxon>
        <taxon>Araneomorphae</taxon>
        <taxon>Entelegynae</taxon>
        <taxon>Araneoidea</taxon>
        <taxon>Linyphiidae</taxon>
        <taxon>Erigoninae</taxon>
        <taxon>Oedothorax</taxon>
    </lineage>
</organism>
<evidence type="ECO:0000313" key="2">
    <source>
        <dbReference type="EMBL" id="KAG8191872.1"/>
    </source>
</evidence>